<sequence length="992" mass="102720">MLLLIVLGAAALAAPPLVSRLGPRAFWVLALAPAAAAVWLAARASGVAGGTVHEEVHPWVSTLHLELAFRLDPLSLVLALVATAIGALVLVYCRSYFDAGEQGLGRFAAVLTGFAGAMLGLVLADDLLLLYVFWELTTVLSFLLIGHASDKDGARRAALDALIVTTVGGLAMLVGAVMVGEAAGTYRISEIVASPPGGVEVEIGVALLLVGAVSKSALVPFHFWLPAAMAAPTPVSAYLHAAAMVKAGVYLVARLAPAFHHLLSWQILVLGLGLTTMIVGGVRALRQHDLKLLLAFGTVSQLGLLIAVLGTGTQAAAIAGMAMLVAHALYKASLFLVVGIVDKLTGTRDVRVLSGLGWRHPWLAATGVLAAASMAGVPLLAGFAAKESIFYAYVEGDVWDSLILAVLVAGAILTAGYAARFAWGAFATKPGVPDRRCAALGRPFAAAPAVLAAAGLVLGLGISRLDELLGRYAHDFPEAASGAQHLAAWHGVGLPLVLTAIALVAGGLLPAVSARAPIWTAGRARAQRLRELLHGHPRDARACYQGLVRATETAAIAAARGTQSGSLPVYLMTILVVVIAAQVAVLATGAPWTIDARAWDSPAQLVVGVLIVAGAILTLRARRRMKAVMLSGVVGYGVATLFALQGAPDLALTQFLVETVTLVVIVLVLRRLPTHFTGTVTRRGRRSAHLLIGIAFGVLMALLTLLALGARVDAPASELMAAASELAGGKNIVNVTLVDLRAWDTMGELAVVVVAATGVTSLTFLRRRSRALPRLDDADDDVAVWSVPGAGPAPASPLRVSVHQAGGEGTARRARAWLLAEGTLAPERRSVVLEVIVRLIFHTVMVLSIYLLWAGHDYPGGGFAAGIVAGLALTVRYLAGGRYELGETAPVSAGVLIGAGLVIATGTAIGGGVLGDAVLQSGKVTLDLPGVAPLKLYSSTLFDVGVWLVVVGVVLDVLRSFGSEIDRQIDEEQHRPVPTVAPRPVEGEEEAT</sequence>
<evidence type="ECO:0000256" key="11">
    <source>
        <dbReference type="SAM" id="Phobius"/>
    </source>
</evidence>
<feature type="transmembrane region" description="Helical" evidence="11">
    <location>
        <begin position="104"/>
        <end position="122"/>
    </location>
</feature>
<evidence type="ECO:0000256" key="10">
    <source>
        <dbReference type="SAM" id="MobiDB-lite"/>
    </source>
</evidence>
<accession>A0ABU4VJG0</accession>
<keyword evidence="7" id="KW-0406">Ion transport</keyword>
<dbReference type="InterPro" id="IPR001750">
    <property type="entry name" value="ND/Mrp_TM"/>
</dbReference>
<evidence type="ECO:0000256" key="9">
    <source>
        <dbReference type="RuleBase" id="RU000320"/>
    </source>
</evidence>
<feature type="transmembrane region" description="Helical" evidence="11">
    <location>
        <begin position="835"/>
        <end position="854"/>
    </location>
</feature>
<protein>
    <submittedName>
        <fullName evidence="17">Na+/H+ antiporter subunit A</fullName>
    </submittedName>
</protein>
<reference evidence="17 18" key="1">
    <citation type="submission" date="2023-11" db="EMBL/GenBank/DDBJ databases">
        <authorList>
            <person name="Xu M."/>
            <person name="Jiang T."/>
        </authorList>
    </citation>
    <scope>NUCLEOTIDE SEQUENCE [LARGE SCALE GENOMIC DNA]</scope>
    <source>
        <strain evidence="17 18">SD</strain>
    </source>
</reference>
<dbReference type="InterPro" id="IPR001516">
    <property type="entry name" value="Proton_antipo_N"/>
</dbReference>
<keyword evidence="4" id="KW-1003">Cell membrane</keyword>
<dbReference type="InterPro" id="IPR025383">
    <property type="entry name" value="MrpA_C/MbhD"/>
</dbReference>
<evidence type="ECO:0000256" key="7">
    <source>
        <dbReference type="ARBA" id="ARBA00023065"/>
    </source>
</evidence>
<organism evidence="17 18">
    <name type="scientific">Patulibacter brassicae</name>
    <dbReference type="NCBI Taxonomy" id="1705717"/>
    <lineage>
        <taxon>Bacteria</taxon>
        <taxon>Bacillati</taxon>
        <taxon>Actinomycetota</taxon>
        <taxon>Thermoleophilia</taxon>
        <taxon>Solirubrobacterales</taxon>
        <taxon>Patulibacteraceae</taxon>
        <taxon>Patulibacter</taxon>
    </lineage>
</organism>
<evidence type="ECO:0000259" key="12">
    <source>
        <dbReference type="Pfam" id="PF00361"/>
    </source>
</evidence>
<dbReference type="Pfam" id="PF04039">
    <property type="entry name" value="MnhB"/>
    <property type="match status" value="1"/>
</dbReference>
<feature type="transmembrane region" description="Helical" evidence="11">
    <location>
        <begin position="444"/>
        <end position="462"/>
    </location>
</feature>
<proteinExistence type="predicted"/>
<dbReference type="Pfam" id="PF20501">
    <property type="entry name" value="MbhE"/>
    <property type="match status" value="1"/>
</dbReference>
<gene>
    <name evidence="17" type="ORF">SK069_10250</name>
</gene>
<feature type="transmembrane region" description="Helical" evidence="11">
    <location>
        <begin position="401"/>
        <end position="423"/>
    </location>
</feature>
<feature type="transmembrane region" description="Helical" evidence="11">
    <location>
        <begin position="487"/>
        <end position="509"/>
    </location>
</feature>
<dbReference type="InterPro" id="IPR007182">
    <property type="entry name" value="MnhB"/>
</dbReference>
<evidence type="ECO:0000313" key="18">
    <source>
        <dbReference type="Proteomes" id="UP001277761"/>
    </source>
</evidence>
<evidence type="ECO:0000256" key="5">
    <source>
        <dbReference type="ARBA" id="ARBA00022692"/>
    </source>
</evidence>
<evidence type="ECO:0000259" key="15">
    <source>
        <dbReference type="Pfam" id="PF13244"/>
    </source>
</evidence>
<feature type="transmembrane region" description="Helical" evidence="11">
    <location>
        <begin position="362"/>
        <end position="381"/>
    </location>
</feature>
<dbReference type="InterPro" id="IPR046806">
    <property type="entry name" value="MrpA_C/MbhE"/>
</dbReference>
<evidence type="ECO:0000256" key="3">
    <source>
        <dbReference type="ARBA" id="ARBA00022449"/>
    </source>
</evidence>
<feature type="transmembrane region" description="Helical" evidence="11">
    <location>
        <begin position="602"/>
        <end position="620"/>
    </location>
</feature>
<dbReference type="Pfam" id="PF00662">
    <property type="entry name" value="Proton_antipo_N"/>
    <property type="match status" value="1"/>
</dbReference>
<feature type="transmembrane region" description="Helical" evidence="11">
    <location>
        <begin position="292"/>
        <end position="310"/>
    </location>
</feature>
<dbReference type="NCBIfam" id="NF009284">
    <property type="entry name" value="PRK12644.1"/>
    <property type="match status" value="1"/>
</dbReference>
<dbReference type="Pfam" id="PF00361">
    <property type="entry name" value="Proton_antipo_M"/>
    <property type="match status" value="1"/>
</dbReference>
<dbReference type="PANTHER" id="PTHR43373:SF1">
    <property type="entry name" value="NA(+)_H(+) ANTIPORTER SUBUNIT A"/>
    <property type="match status" value="1"/>
</dbReference>
<feature type="transmembrane region" description="Helical" evidence="11">
    <location>
        <begin position="237"/>
        <end position="256"/>
    </location>
</feature>
<feature type="transmembrane region" description="Helical" evidence="11">
    <location>
        <begin position="690"/>
        <end position="710"/>
    </location>
</feature>
<evidence type="ECO:0000259" key="16">
    <source>
        <dbReference type="Pfam" id="PF20501"/>
    </source>
</evidence>
<keyword evidence="8 11" id="KW-0472">Membrane</keyword>
<evidence type="ECO:0000256" key="6">
    <source>
        <dbReference type="ARBA" id="ARBA00022989"/>
    </source>
</evidence>
<feature type="transmembrane region" description="Helical" evidence="11">
    <location>
        <begin position="860"/>
        <end position="879"/>
    </location>
</feature>
<dbReference type="PANTHER" id="PTHR43373">
    <property type="entry name" value="NA(+)/H(+) ANTIPORTER SUBUNIT"/>
    <property type="match status" value="1"/>
</dbReference>
<evidence type="ECO:0000256" key="4">
    <source>
        <dbReference type="ARBA" id="ARBA00022475"/>
    </source>
</evidence>
<evidence type="ECO:0000259" key="14">
    <source>
        <dbReference type="Pfam" id="PF04039"/>
    </source>
</evidence>
<feature type="transmembrane region" description="Helical" evidence="11">
    <location>
        <begin position="627"/>
        <end position="644"/>
    </location>
</feature>
<feature type="transmembrane region" description="Helical" evidence="11">
    <location>
        <begin position="157"/>
        <end position="183"/>
    </location>
</feature>
<dbReference type="EMBL" id="JAXAVX010000004">
    <property type="protein sequence ID" value="MDX8151974.1"/>
    <property type="molecule type" value="Genomic_DNA"/>
</dbReference>
<feature type="transmembrane region" description="Helical" evidence="11">
    <location>
        <begin position="569"/>
        <end position="590"/>
    </location>
</feature>
<feature type="domain" description="Na+/H+ antiporter MnhB subunit-related protein" evidence="14">
    <location>
        <begin position="832"/>
        <end position="955"/>
    </location>
</feature>
<feature type="domain" description="NADH-Ubiquinone oxidoreductase (complex I) chain 5 N-terminal" evidence="13">
    <location>
        <begin position="60"/>
        <end position="107"/>
    </location>
</feature>
<comment type="caution">
    <text evidence="17">The sequence shown here is derived from an EMBL/GenBank/DDBJ whole genome shotgun (WGS) entry which is preliminary data.</text>
</comment>
<feature type="transmembrane region" description="Helical" evidence="11">
    <location>
        <begin position="74"/>
        <end position="92"/>
    </location>
</feature>
<feature type="transmembrane region" description="Helical" evidence="11">
    <location>
        <begin position="891"/>
        <end position="914"/>
    </location>
</feature>
<dbReference type="PRINTS" id="PR01434">
    <property type="entry name" value="NADHDHGNASE5"/>
</dbReference>
<dbReference type="Pfam" id="PF13244">
    <property type="entry name" value="MbhD"/>
    <property type="match status" value="1"/>
</dbReference>
<evidence type="ECO:0000256" key="8">
    <source>
        <dbReference type="ARBA" id="ARBA00023136"/>
    </source>
</evidence>
<dbReference type="Proteomes" id="UP001277761">
    <property type="component" value="Unassembled WGS sequence"/>
</dbReference>
<feature type="transmembrane region" description="Helical" evidence="11">
    <location>
        <begin position="203"/>
        <end position="225"/>
    </location>
</feature>
<feature type="transmembrane region" description="Helical" evidence="11">
    <location>
        <begin position="650"/>
        <end position="669"/>
    </location>
</feature>
<keyword evidence="5 9" id="KW-0812">Transmembrane</keyword>
<evidence type="ECO:0000256" key="1">
    <source>
        <dbReference type="ARBA" id="ARBA00004651"/>
    </source>
</evidence>
<feature type="region of interest" description="Disordered" evidence="10">
    <location>
        <begin position="972"/>
        <end position="992"/>
    </location>
</feature>
<comment type="subcellular location">
    <subcellularLocation>
        <location evidence="1">Cell membrane</location>
        <topology evidence="1">Multi-pass membrane protein</topology>
    </subcellularLocation>
    <subcellularLocation>
        <location evidence="9">Membrane</location>
        <topology evidence="9">Multi-pass membrane protein</topology>
    </subcellularLocation>
</comment>
<feature type="domain" description="MrpA C-terminal/MbhE" evidence="16">
    <location>
        <begin position="685"/>
        <end position="767"/>
    </location>
</feature>
<feature type="transmembrane region" description="Helical" evidence="11">
    <location>
        <begin position="262"/>
        <end position="285"/>
    </location>
</feature>
<evidence type="ECO:0000256" key="2">
    <source>
        <dbReference type="ARBA" id="ARBA00022448"/>
    </source>
</evidence>
<feature type="transmembrane region" description="Helical" evidence="11">
    <location>
        <begin position="316"/>
        <end position="341"/>
    </location>
</feature>
<keyword evidence="3" id="KW-0050">Antiport</keyword>
<feature type="transmembrane region" description="Helical" evidence="11">
    <location>
        <begin position="128"/>
        <end position="145"/>
    </location>
</feature>
<dbReference type="RefSeq" id="WP_319954129.1">
    <property type="nucleotide sequence ID" value="NZ_JAXAVX010000004.1"/>
</dbReference>
<feature type="transmembrane region" description="Helical" evidence="11">
    <location>
        <begin position="934"/>
        <end position="958"/>
    </location>
</feature>
<feature type="transmembrane region" description="Helical" evidence="11">
    <location>
        <begin position="746"/>
        <end position="765"/>
    </location>
</feature>
<keyword evidence="18" id="KW-1185">Reference proteome</keyword>
<feature type="domain" description="MrpA C-terminal/MbhD" evidence="15">
    <location>
        <begin position="609"/>
        <end position="673"/>
    </location>
</feature>
<keyword evidence="2" id="KW-0813">Transport</keyword>
<keyword evidence="6 11" id="KW-1133">Transmembrane helix</keyword>
<evidence type="ECO:0000313" key="17">
    <source>
        <dbReference type="EMBL" id="MDX8151974.1"/>
    </source>
</evidence>
<dbReference type="InterPro" id="IPR050616">
    <property type="entry name" value="CPA3_Na-H_Antiporter_A"/>
</dbReference>
<feature type="domain" description="NADH:quinone oxidoreductase/Mrp antiporter transmembrane" evidence="12">
    <location>
        <begin position="124"/>
        <end position="408"/>
    </location>
</feature>
<evidence type="ECO:0000259" key="13">
    <source>
        <dbReference type="Pfam" id="PF00662"/>
    </source>
</evidence>
<name>A0ABU4VJG0_9ACTN</name>